<sequence>MNMERWLRRLKWVLLATVAGSVLHYADNLMFFEQYPEPVWINRTMIDAFWFVMTPLAWLGYRWIKAGSRIAGTIALMSYAGCNLITLGHYRYAPMCSVGLRIHAFIWLEAILACMLAIWVVLPYLKRAETRSDATQARTR</sequence>
<accession>A0ABT9SXI8</accession>
<gene>
    <name evidence="2" type="ORF">J2T07_001273</name>
</gene>
<protein>
    <submittedName>
        <fullName evidence="2">Uncharacterized protein</fullName>
    </submittedName>
</protein>
<comment type="caution">
    <text evidence="2">The sequence shown here is derived from an EMBL/GenBank/DDBJ whole genome shotgun (WGS) entry which is preliminary data.</text>
</comment>
<feature type="transmembrane region" description="Helical" evidence="1">
    <location>
        <begin position="73"/>
        <end position="92"/>
    </location>
</feature>
<keyword evidence="1" id="KW-0812">Transmembrane</keyword>
<organism evidence="2 3">
    <name type="scientific">Luteibacter jiangsuensis</name>
    <dbReference type="NCBI Taxonomy" id="637577"/>
    <lineage>
        <taxon>Bacteria</taxon>
        <taxon>Pseudomonadati</taxon>
        <taxon>Pseudomonadota</taxon>
        <taxon>Gammaproteobacteria</taxon>
        <taxon>Lysobacterales</taxon>
        <taxon>Rhodanobacteraceae</taxon>
        <taxon>Luteibacter</taxon>
    </lineage>
</organism>
<proteinExistence type="predicted"/>
<feature type="transmembrane region" description="Helical" evidence="1">
    <location>
        <begin position="44"/>
        <end position="61"/>
    </location>
</feature>
<reference evidence="2 3" key="1">
    <citation type="submission" date="2023-07" db="EMBL/GenBank/DDBJ databases">
        <title>Sorghum-associated microbial communities from plants grown in Nebraska, USA.</title>
        <authorList>
            <person name="Schachtman D."/>
        </authorList>
    </citation>
    <scope>NUCLEOTIDE SEQUENCE [LARGE SCALE GENOMIC DNA]</scope>
    <source>
        <strain evidence="2 3">CC60</strain>
    </source>
</reference>
<feature type="transmembrane region" description="Helical" evidence="1">
    <location>
        <begin position="12"/>
        <end position="32"/>
    </location>
</feature>
<evidence type="ECO:0000313" key="3">
    <source>
        <dbReference type="Proteomes" id="UP001237737"/>
    </source>
</evidence>
<dbReference type="RefSeq" id="WP_306848333.1">
    <property type="nucleotide sequence ID" value="NZ_JAUSSK010000002.1"/>
</dbReference>
<evidence type="ECO:0000313" key="2">
    <source>
        <dbReference type="EMBL" id="MDQ0009096.1"/>
    </source>
</evidence>
<dbReference type="Proteomes" id="UP001237737">
    <property type="component" value="Unassembled WGS sequence"/>
</dbReference>
<dbReference type="EMBL" id="JAUSSK010000002">
    <property type="protein sequence ID" value="MDQ0009096.1"/>
    <property type="molecule type" value="Genomic_DNA"/>
</dbReference>
<name>A0ABT9SXI8_9GAMM</name>
<keyword evidence="3" id="KW-1185">Reference proteome</keyword>
<feature type="transmembrane region" description="Helical" evidence="1">
    <location>
        <begin position="104"/>
        <end position="125"/>
    </location>
</feature>
<evidence type="ECO:0000256" key="1">
    <source>
        <dbReference type="SAM" id="Phobius"/>
    </source>
</evidence>
<keyword evidence="1" id="KW-1133">Transmembrane helix</keyword>
<keyword evidence="1" id="KW-0472">Membrane</keyword>